<feature type="transmembrane region" description="Helical" evidence="14">
    <location>
        <begin position="154"/>
        <end position="174"/>
    </location>
</feature>
<keyword evidence="11" id="KW-1208">Phospholipid metabolism</keyword>
<keyword evidence="5 13" id="KW-0808">Transferase</keyword>
<dbReference type="Proteomes" id="UP001205748">
    <property type="component" value="Unassembled WGS sequence"/>
</dbReference>
<evidence type="ECO:0000256" key="1">
    <source>
        <dbReference type="ARBA" id="ARBA00003973"/>
    </source>
</evidence>
<dbReference type="InterPro" id="IPR043130">
    <property type="entry name" value="CDP-OH_PTrfase_TM_dom"/>
</dbReference>
<dbReference type="InterPro" id="IPR050324">
    <property type="entry name" value="CDP-alcohol_PTase-I"/>
</dbReference>
<name>A0AAE3HFG7_9FIRM</name>
<dbReference type="InterPro" id="IPR004570">
    <property type="entry name" value="Phosphatidylglycerol_P_synth"/>
</dbReference>
<dbReference type="Pfam" id="PF01066">
    <property type="entry name" value="CDP-OH_P_transf"/>
    <property type="match status" value="1"/>
</dbReference>
<gene>
    <name evidence="15" type="ORF">NSA47_11575</name>
</gene>
<keyword evidence="10" id="KW-0594">Phospholipid biosynthesis</keyword>
<dbReference type="PIRSF" id="PIRSF000847">
    <property type="entry name" value="Phos_ph_gly_syn"/>
    <property type="match status" value="1"/>
</dbReference>
<dbReference type="GO" id="GO:0008444">
    <property type="term" value="F:CDP-diacylglycerol-glycerol-3-phosphate 3-phosphatidyltransferase activity"/>
    <property type="evidence" value="ECO:0007669"/>
    <property type="project" value="InterPro"/>
</dbReference>
<evidence type="ECO:0000256" key="3">
    <source>
        <dbReference type="ARBA" id="ARBA00010441"/>
    </source>
</evidence>
<dbReference type="PROSITE" id="PS00379">
    <property type="entry name" value="CDP_ALCOHOL_P_TRANSF"/>
    <property type="match status" value="1"/>
</dbReference>
<dbReference type="InterPro" id="IPR048254">
    <property type="entry name" value="CDP_ALCOHOL_P_TRANSF_CS"/>
</dbReference>
<dbReference type="GO" id="GO:0016020">
    <property type="term" value="C:membrane"/>
    <property type="evidence" value="ECO:0007669"/>
    <property type="project" value="UniProtKB-SubCell"/>
</dbReference>
<evidence type="ECO:0000256" key="13">
    <source>
        <dbReference type="RuleBase" id="RU003750"/>
    </source>
</evidence>
<dbReference type="AlphaFoldDB" id="A0AAE3HFG7"/>
<sequence>MNFNHKEWFTIPNILSCARIILIPIFISSYIHAMKSGDYYIPGMIIILSGLTDLLDGLIARKFNQITELGKVLDPIADKLTQGAIVFTLMFRYRKMWILVALFMIKELSMAINSFILFRRGKKLDGSLWFGKLSTTVFYATMTVLIIFPRISLATTHLLMGITGIFLLLSFVMYTKVFLNMHHSDTQGNKKLI</sequence>
<keyword evidence="7 14" id="KW-1133">Transmembrane helix</keyword>
<proteinExistence type="inferred from homology"/>
<evidence type="ECO:0000256" key="11">
    <source>
        <dbReference type="ARBA" id="ARBA00023264"/>
    </source>
</evidence>
<keyword evidence="4" id="KW-0444">Lipid biosynthesis</keyword>
<protein>
    <recommendedName>
        <fullName evidence="12">Phosphatidylglycerophosphate synthase</fullName>
    </recommendedName>
</protein>
<evidence type="ECO:0000256" key="12">
    <source>
        <dbReference type="ARBA" id="ARBA00033018"/>
    </source>
</evidence>
<comment type="function">
    <text evidence="1">This protein catalyzes the committed step to the synthesis of the acidic phospholipids.</text>
</comment>
<evidence type="ECO:0000256" key="14">
    <source>
        <dbReference type="SAM" id="Phobius"/>
    </source>
</evidence>
<evidence type="ECO:0000256" key="9">
    <source>
        <dbReference type="ARBA" id="ARBA00023136"/>
    </source>
</evidence>
<reference evidence="15" key="1">
    <citation type="submission" date="2022-07" db="EMBL/GenBank/DDBJ databases">
        <title>Enhanced cultured diversity of the mouse gut microbiota enables custom-made synthetic communities.</title>
        <authorList>
            <person name="Afrizal A."/>
        </authorList>
    </citation>
    <scope>NUCLEOTIDE SEQUENCE</scope>
    <source>
        <strain evidence="15">DSM 28593</strain>
    </source>
</reference>
<evidence type="ECO:0000256" key="10">
    <source>
        <dbReference type="ARBA" id="ARBA00023209"/>
    </source>
</evidence>
<keyword evidence="6 14" id="KW-0812">Transmembrane</keyword>
<dbReference type="PANTHER" id="PTHR14269:SF11">
    <property type="entry name" value="CDP-DIACYLGLYCEROL--GLYCEROL-3-PHOSPHATE 3-PHOSPHATIDYLTRANSFERASE"/>
    <property type="match status" value="1"/>
</dbReference>
<evidence type="ECO:0000313" key="15">
    <source>
        <dbReference type="EMBL" id="MCR1899616.1"/>
    </source>
</evidence>
<keyword evidence="9 14" id="KW-0472">Membrane</keyword>
<comment type="similarity">
    <text evidence="3 13">Belongs to the CDP-alcohol phosphatidyltransferase class-I family.</text>
</comment>
<evidence type="ECO:0000256" key="2">
    <source>
        <dbReference type="ARBA" id="ARBA00004141"/>
    </source>
</evidence>
<organism evidence="15 16">
    <name type="scientific">Irregularibacter muris</name>
    <dbReference type="NCBI Taxonomy" id="1796619"/>
    <lineage>
        <taxon>Bacteria</taxon>
        <taxon>Bacillati</taxon>
        <taxon>Bacillota</taxon>
        <taxon>Clostridia</taxon>
        <taxon>Eubacteriales</taxon>
        <taxon>Eubacteriaceae</taxon>
        <taxon>Irregularibacter</taxon>
    </lineage>
</organism>
<evidence type="ECO:0000256" key="4">
    <source>
        <dbReference type="ARBA" id="ARBA00022516"/>
    </source>
</evidence>
<keyword evidence="16" id="KW-1185">Reference proteome</keyword>
<dbReference type="GO" id="GO:0046474">
    <property type="term" value="P:glycerophospholipid biosynthetic process"/>
    <property type="evidence" value="ECO:0007669"/>
    <property type="project" value="TreeGrafter"/>
</dbReference>
<dbReference type="RefSeq" id="WP_257532157.1">
    <property type="nucleotide sequence ID" value="NZ_JANKAS010000011.1"/>
</dbReference>
<evidence type="ECO:0000256" key="8">
    <source>
        <dbReference type="ARBA" id="ARBA00023098"/>
    </source>
</evidence>
<feature type="transmembrane region" description="Helical" evidence="14">
    <location>
        <begin position="39"/>
        <end position="60"/>
    </location>
</feature>
<feature type="transmembrane region" description="Helical" evidence="14">
    <location>
        <begin position="12"/>
        <end position="33"/>
    </location>
</feature>
<keyword evidence="8" id="KW-0443">Lipid metabolism</keyword>
<dbReference type="EMBL" id="JANKAS010000011">
    <property type="protein sequence ID" value="MCR1899616.1"/>
    <property type="molecule type" value="Genomic_DNA"/>
</dbReference>
<evidence type="ECO:0000256" key="6">
    <source>
        <dbReference type="ARBA" id="ARBA00022692"/>
    </source>
</evidence>
<accession>A0AAE3HFG7</accession>
<comment type="subcellular location">
    <subcellularLocation>
        <location evidence="2">Membrane</location>
        <topology evidence="2">Multi-pass membrane protein</topology>
    </subcellularLocation>
</comment>
<comment type="caution">
    <text evidence="15">The sequence shown here is derived from an EMBL/GenBank/DDBJ whole genome shotgun (WGS) entry which is preliminary data.</text>
</comment>
<evidence type="ECO:0000313" key="16">
    <source>
        <dbReference type="Proteomes" id="UP001205748"/>
    </source>
</evidence>
<dbReference type="Gene3D" id="1.20.120.1760">
    <property type="match status" value="1"/>
</dbReference>
<dbReference type="InterPro" id="IPR000462">
    <property type="entry name" value="CDP-OH_P_trans"/>
</dbReference>
<evidence type="ECO:0000256" key="5">
    <source>
        <dbReference type="ARBA" id="ARBA00022679"/>
    </source>
</evidence>
<dbReference type="PANTHER" id="PTHR14269">
    <property type="entry name" value="CDP-DIACYLGLYCEROL--GLYCEROL-3-PHOSPHATE 3-PHOSPHATIDYLTRANSFERASE-RELATED"/>
    <property type="match status" value="1"/>
</dbReference>
<evidence type="ECO:0000256" key="7">
    <source>
        <dbReference type="ARBA" id="ARBA00022989"/>
    </source>
</evidence>
<feature type="transmembrane region" description="Helical" evidence="14">
    <location>
        <begin position="97"/>
        <end position="118"/>
    </location>
</feature>
<feature type="transmembrane region" description="Helical" evidence="14">
    <location>
        <begin position="130"/>
        <end position="148"/>
    </location>
</feature>